<evidence type="ECO:0000313" key="2">
    <source>
        <dbReference type="EMBL" id="KAK0740965.1"/>
    </source>
</evidence>
<proteinExistence type="predicted"/>
<keyword evidence="3" id="KW-1185">Reference proteome</keyword>
<feature type="region of interest" description="Disordered" evidence="1">
    <location>
        <begin position="162"/>
        <end position="202"/>
    </location>
</feature>
<reference evidence="2" key="1">
    <citation type="submission" date="2023-06" db="EMBL/GenBank/DDBJ databases">
        <title>Genome-scale phylogeny and comparative genomics of the fungal order Sordariales.</title>
        <authorList>
            <consortium name="Lawrence Berkeley National Laboratory"/>
            <person name="Hensen N."/>
            <person name="Bonometti L."/>
            <person name="Westerberg I."/>
            <person name="Brannstrom I.O."/>
            <person name="Guillou S."/>
            <person name="Cros-Aarteil S."/>
            <person name="Calhoun S."/>
            <person name="Haridas S."/>
            <person name="Kuo A."/>
            <person name="Mondo S."/>
            <person name="Pangilinan J."/>
            <person name="Riley R."/>
            <person name="LaButti K."/>
            <person name="Andreopoulos B."/>
            <person name="Lipzen A."/>
            <person name="Chen C."/>
            <person name="Yanf M."/>
            <person name="Daum C."/>
            <person name="Ng V."/>
            <person name="Clum A."/>
            <person name="Steindorff A."/>
            <person name="Ohm R."/>
            <person name="Martin F."/>
            <person name="Silar P."/>
            <person name="Natvig D."/>
            <person name="Lalanne C."/>
            <person name="Gautier V."/>
            <person name="Ament-velasquez S.L."/>
            <person name="Kruys A."/>
            <person name="Hutchinson M.I."/>
            <person name="Powell A.J."/>
            <person name="Barry K."/>
            <person name="Miller A.N."/>
            <person name="Grigoriev I.V."/>
            <person name="Debuchy R."/>
            <person name="Gladieux P."/>
            <person name="Thoren M.H."/>
            <person name="Johannesson H."/>
        </authorList>
    </citation>
    <scope>NUCLEOTIDE SEQUENCE</scope>
    <source>
        <strain evidence="2">SMH3187-1</strain>
    </source>
</reference>
<name>A0AA40EKD9_9PEZI</name>
<protein>
    <submittedName>
        <fullName evidence="2">Uncharacterized protein</fullName>
    </submittedName>
</protein>
<dbReference type="Proteomes" id="UP001172155">
    <property type="component" value="Unassembled WGS sequence"/>
</dbReference>
<feature type="compositionally biased region" description="Basic and acidic residues" evidence="1">
    <location>
        <begin position="188"/>
        <end position="202"/>
    </location>
</feature>
<comment type="caution">
    <text evidence="2">The sequence shown here is derived from an EMBL/GenBank/DDBJ whole genome shotgun (WGS) entry which is preliminary data.</text>
</comment>
<feature type="compositionally biased region" description="Basic and acidic residues" evidence="1">
    <location>
        <begin position="114"/>
        <end position="128"/>
    </location>
</feature>
<gene>
    <name evidence="2" type="ORF">B0T18DRAFT_220980</name>
</gene>
<sequence length="202" mass="22036">MEDEKVFFLRGESGQSGDSFSVCCHKMAGQLFGSLATIEWKCSTPLKINDFTGFVTHAFSEKEPVRRLCPVAIYVGKNRHGRGHGRGQVLCRGPTGAHGRQTTGGLLPQRSPHSSRDQRRSLKLDCRRPSRTRRHPVPVIPLRRLSTVRRAAAAANTPVPISVSSASCGARNRGDGIGDGRTLQGTAKEWDRRAGPGRRVGD</sequence>
<organism evidence="2 3">
    <name type="scientific">Schizothecium vesticola</name>
    <dbReference type="NCBI Taxonomy" id="314040"/>
    <lineage>
        <taxon>Eukaryota</taxon>
        <taxon>Fungi</taxon>
        <taxon>Dikarya</taxon>
        <taxon>Ascomycota</taxon>
        <taxon>Pezizomycotina</taxon>
        <taxon>Sordariomycetes</taxon>
        <taxon>Sordariomycetidae</taxon>
        <taxon>Sordariales</taxon>
        <taxon>Schizotheciaceae</taxon>
        <taxon>Schizothecium</taxon>
    </lineage>
</organism>
<dbReference type="EMBL" id="JAUKUD010000006">
    <property type="protein sequence ID" value="KAK0740965.1"/>
    <property type="molecule type" value="Genomic_DNA"/>
</dbReference>
<evidence type="ECO:0000313" key="3">
    <source>
        <dbReference type="Proteomes" id="UP001172155"/>
    </source>
</evidence>
<dbReference type="AlphaFoldDB" id="A0AA40EKD9"/>
<accession>A0AA40EKD9</accession>
<evidence type="ECO:0000256" key="1">
    <source>
        <dbReference type="SAM" id="MobiDB-lite"/>
    </source>
</evidence>
<feature type="region of interest" description="Disordered" evidence="1">
    <location>
        <begin position="81"/>
        <end position="134"/>
    </location>
</feature>